<dbReference type="PANTHER" id="PTHR24403:SF67">
    <property type="entry name" value="FI01116P-RELATED"/>
    <property type="match status" value="1"/>
</dbReference>
<feature type="domain" description="C2H2-type" evidence="5">
    <location>
        <begin position="11"/>
        <end position="38"/>
    </location>
</feature>
<protein>
    <recommendedName>
        <fullName evidence="5">C2H2-type domain-containing protein</fullName>
    </recommendedName>
</protein>
<dbReference type="AlphaFoldDB" id="T1HQ25"/>
<dbReference type="PANTHER" id="PTHR24403">
    <property type="entry name" value="ZINC FINGER PROTEIN"/>
    <property type="match status" value="1"/>
</dbReference>
<evidence type="ECO:0000256" key="3">
    <source>
        <dbReference type="ARBA" id="ARBA00022771"/>
    </source>
</evidence>
<dbReference type="InParanoid" id="T1HQ25"/>
<feature type="domain" description="C2H2-type" evidence="5">
    <location>
        <begin position="68"/>
        <end position="95"/>
    </location>
</feature>
<keyword evidence="4" id="KW-0862">Zinc</keyword>
<dbReference type="GO" id="GO:0005634">
    <property type="term" value="C:nucleus"/>
    <property type="evidence" value="ECO:0007669"/>
    <property type="project" value="TreeGrafter"/>
</dbReference>
<dbReference type="GO" id="GO:0045944">
    <property type="term" value="P:positive regulation of transcription by RNA polymerase II"/>
    <property type="evidence" value="ECO:0007669"/>
    <property type="project" value="TreeGrafter"/>
</dbReference>
<dbReference type="SUPFAM" id="SSF57667">
    <property type="entry name" value="beta-beta-alpha zinc fingers"/>
    <property type="match status" value="2"/>
</dbReference>
<keyword evidence="2" id="KW-0677">Repeat</keyword>
<keyword evidence="1" id="KW-0479">Metal-binding</keyword>
<name>T1HQ25_RHOPR</name>
<evidence type="ECO:0000259" key="5">
    <source>
        <dbReference type="PROSITE" id="PS50157"/>
    </source>
</evidence>
<organism evidence="6 7">
    <name type="scientific">Rhodnius prolixus</name>
    <name type="common">Triatomid bug</name>
    <dbReference type="NCBI Taxonomy" id="13249"/>
    <lineage>
        <taxon>Eukaryota</taxon>
        <taxon>Metazoa</taxon>
        <taxon>Ecdysozoa</taxon>
        <taxon>Arthropoda</taxon>
        <taxon>Hexapoda</taxon>
        <taxon>Insecta</taxon>
        <taxon>Pterygota</taxon>
        <taxon>Neoptera</taxon>
        <taxon>Paraneoptera</taxon>
        <taxon>Hemiptera</taxon>
        <taxon>Heteroptera</taxon>
        <taxon>Panheteroptera</taxon>
        <taxon>Cimicomorpha</taxon>
        <taxon>Reduviidae</taxon>
        <taxon>Triatominae</taxon>
        <taxon>Rhodnius</taxon>
    </lineage>
</organism>
<dbReference type="InterPro" id="IPR013087">
    <property type="entry name" value="Znf_C2H2_type"/>
</dbReference>
<sequence>MQITIISSVRFDCSNCWKNYKYKKSLAHHLKYECGKEPQFLCPHCPYKCKTPGNLRSHLANKHIRYRFECCKCSKTYKYKHGLAQHMRYECGKAPQFQCPYCPYKCKTPGNLRAHQIVLNVLNVGNLTNTKQGINQLSDVQIAIVLTIERIICNAIVSMNVAKSHNSNVPHVLTNVKHQVI</sequence>
<evidence type="ECO:0000313" key="6">
    <source>
        <dbReference type="EnsemblMetazoa" id="RPRC006149-PA"/>
    </source>
</evidence>
<accession>T1HQ25</accession>
<dbReference type="PROSITE" id="PS50157">
    <property type="entry name" value="ZINC_FINGER_C2H2_2"/>
    <property type="match status" value="2"/>
</dbReference>
<dbReference type="Gene3D" id="3.30.160.60">
    <property type="entry name" value="Classic Zinc Finger"/>
    <property type="match status" value="2"/>
</dbReference>
<dbReference type="InterPro" id="IPR036236">
    <property type="entry name" value="Znf_C2H2_sf"/>
</dbReference>
<dbReference type="STRING" id="13249.T1HQ25"/>
<evidence type="ECO:0000313" key="7">
    <source>
        <dbReference type="Proteomes" id="UP000015103"/>
    </source>
</evidence>
<proteinExistence type="predicted"/>
<dbReference type="Pfam" id="PF00096">
    <property type="entry name" value="zf-C2H2"/>
    <property type="match status" value="2"/>
</dbReference>
<dbReference type="HOGENOM" id="CLU_1490802_0_0_1"/>
<evidence type="ECO:0000256" key="1">
    <source>
        <dbReference type="ARBA" id="ARBA00022723"/>
    </source>
</evidence>
<dbReference type="EMBL" id="ACPB03013612">
    <property type="status" value="NOT_ANNOTATED_CDS"/>
    <property type="molecule type" value="Genomic_DNA"/>
</dbReference>
<keyword evidence="7" id="KW-1185">Reference proteome</keyword>
<evidence type="ECO:0000256" key="4">
    <source>
        <dbReference type="ARBA" id="ARBA00022833"/>
    </source>
</evidence>
<dbReference type="InterPro" id="IPR050688">
    <property type="entry name" value="Zinc_finger/UBP_domain"/>
</dbReference>
<evidence type="ECO:0000256" key="2">
    <source>
        <dbReference type="ARBA" id="ARBA00022737"/>
    </source>
</evidence>
<dbReference type="Proteomes" id="UP000015103">
    <property type="component" value="Unassembled WGS sequence"/>
</dbReference>
<dbReference type="VEuPathDB" id="VectorBase:RPRC006149"/>
<dbReference type="EnsemblMetazoa" id="RPRC006149-RA">
    <property type="protein sequence ID" value="RPRC006149-PA"/>
    <property type="gene ID" value="RPRC006149"/>
</dbReference>
<reference evidence="6" key="1">
    <citation type="submission" date="2015-05" db="UniProtKB">
        <authorList>
            <consortium name="EnsemblMetazoa"/>
        </authorList>
    </citation>
    <scope>IDENTIFICATION</scope>
</reference>
<dbReference type="eggNOG" id="KOG1721">
    <property type="taxonomic scope" value="Eukaryota"/>
</dbReference>
<dbReference type="GO" id="GO:0008270">
    <property type="term" value="F:zinc ion binding"/>
    <property type="evidence" value="ECO:0007669"/>
    <property type="project" value="UniProtKB-KW"/>
</dbReference>
<dbReference type="SMART" id="SM00355">
    <property type="entry name" value="ZnF_C2H2"/>
    <property type="match status" value="4"/>
</dbReference>
<keyword evidence="3" id="KW-0863">Zinc-finger</keyword>